<keyword evidence="1 5" id="KW-0806">Transcription termination</keyword>
<dbReference type="HAMAP" id="MF_00948">
    <property type="entry name" value="NusG"/>
    <property type="match status" value="1"/>
</dbReference>
<dbReference type="AlphaFoldDB" id="A0A0M2HWN5"/>
<comment type="caution">
    <text evidence="11">The sequence shown here is derived from an EMBL/GenBank/DDBJ whole genome shotgun (WGS) entry which is preliminary data.</text>
</comment>
<accession>A0A0M2HWN5</accession>
<keyword evidence="2 5" id="KW-0889">Transcription antitermination</keyword>
<dbReference type="PANTHER" id="PTHR30265">
    <property type="entry name" value="RHO-INTERACTING TRANSCRIPTION TERMINATION FACTOR NUSG"/>
    <property type="match status" value="1"/>
</dbReference>
<feature type="domain" description="KOW" evidence="10">
    <location>
        <begin position="289"/>
        <end position="316"/>
    </location>
</feature>
<dbReference type="GO" id="GO:0032784">
    <property type="term" value="P:regulation of DNA-templated transcription elongation"/>
    <property type="evidence" value="ECO:0007669"/>
    <property type="project" value="InterPro"/>
</dbReference>
<organism evidence="11 12">
    <name type="scientific">Microbacterium hydrocarbonoxydans</name>
    <dbReference type="NCBI Taxonomy" id="273678"/>
    <lineage>
        <taxon>Bacteria</taxon>
        <taxon>Bacillati</taxon>
        <taxon>Actinomycetota</taxon>
        <taxon>Actinomycetes</taxon>
        <taxon>Micrococcales</taxon>
        <taxon>Microbacteriaceae</taxon>
        <taxon>Microbacterium</taxon>
    </lineage>
</organism>
<gene>
    <name evidence="5" type="primary">nusG</name>
    <name evidence="11" type="ORF">RS84_00482</name>
</gene>
<evidence type="ECO:0000259" key="10">
    <source>
        <dbReference type="SMART" id="SM00739"/>
    </source>
</evidence>
<dbReference type="CDD" id="cd09891">
    <property type="entry name" value="NGN_Bact_1"/>
    <property type="match status" value="1"/>
</dbReference>
<evidence type="ECO:0000313" key="11">
    <source>
        <dbReference type="EMBL" id="KJL48854.1"/>
    </source>
</evidence>
<dbReference type="Gene3D" id="3.30.70.940">
    <property type="entry name" value="NusG, N-terminal domain"/>
    <property type="match status" value="1"/>
</dbReference>
<keyword evidence="3 5" id="KW-0805">Transcription regulation</keyword>
<evidence type="ECO:0000256" key="8">
    <source>
        <dbReference type="SAM" id="MobiDB-lite"/>
    </source>
</evidence>
<dbReference type="InterPro" id="IPR001062">
    <property type="entry name" value="Transcrpt_antiterm_NusG"/>
</dbReference>
<dbReference type="Gene3D" id="2.30.30.30">
    <property type="match status" value="1"/>
</dbReference>
<dbReference type="NCBIfam" id="TIGR00922">
    <property type="entry name" value="nusG"/>
    <property type="match status" value="1"/>
</dbReference>
<evidence type="ECO:0000256" key="2">
    <source>
        <dbReference type="ARBA" id="ARBA00022814"/>
    </source>
</evidence>
<evidence type="ECO:0000313" key="12">
    <source>
        <dbReference type="Proteomes" id="UP000033900"/>
    </source>
</evidence>
<feature type="region of interest" description="Disordered" evidence="8">
    <location>
        <begin position="1"/>
        <end position="69"/>
    </location>
</feature>
<dbReference type="SUPFAM" id="SSF50104">
    <property type="entry name" value="Translation proteins SH3-like domain"/>
    <property type="match status" value="1"/>
</dbReference>
<keyword evidence="4 5" id="KW-0804">Transcription</keyword>
<protein>
    <recommendedName>
        <fullName evidence="5 6">Transcription termination/antitermination protein NusG</fullName>
    </recommendedName>
</protein>
<comment type="function">
    <text evidence="5 7">Participates in transcription elongation, termination and antitermination.</text>
</comment>
<evidence type="ECO:0000259" key="9">
    <source>
        <dbReference type="SMART" id="SM00738"/>
    </source>
</evidence>
<dbReference type="GO" id="GO:0006354">
    <property type="term" value="P:DNA-templated transcription elongation"/>
    <property type="evidence" value="ECO:0007669"/>
    <property type="project" value="UniProtKB-UniRule"/>
</dbReference>
<dbReference type="InterPro" id="IPR014722">
    <property type="entry name" value="Rib_uL2_dom2"/>
</dbReference>
<dbReference type="STRING" id="273678.RS84_00482"/>
<evidence type="ECO:0000256" key="3">
    <source>
        <dbReference type="ARBA" id="ARBA00023015"/>
    </source>
</evidence>
<dbReference type="InterPro" id="IPR036735">
    <property type="entry name" value="NGN_dom_sf"/>
</dbReference>
<feature type="compositionally biased region" description="Acidic residues" evidence="8">
    <location>
        <begin position="121"/>
        <end position="139"/>
    </location>
</feature>
<dbReference type="Pfam" id="PF02357">
    <property type="entry name" value="NusG"/>
    <property type="match status" value="1"/>
</dbReference>
<proteinExistence type="inferred from homology"/>
<dbReference type="PATRIC" id="fig|273678.4.peg.475"/>
<dbReference type="Proteomes" id="UP000033900">
    <property type="component" value="Unassembled WGS sequence"/>
</dbReference>
<evidence type="ECO:0000256" key="4">
    <source>
        <dbReference type="ARBA" id="ARBA00023163"/>
    </source>
</evidence>
<dbReference type="OrthoDB" id="9809075at2"/>
<name>A0A0M2HWN5_9MICO</name>
<dbReference type="SUPFAM" id="SSF82679">
    <property type="entry name" value="N-utilization substance G protein NusG, N-terminal domain"/>
    <property type="match status" value="1"/>
</dbReference>
<dbReference type="InterPro" id="IPR005824">
    <property type="entry name" value="KOW"/>
</dbReference>
<comment type="similarity">
    <text evidence="5 7">Belongs to the NusG family.</text>
</comment>
<dbReference type="GO" id="GO:0005829">
    <property type="term" value="C:cytosol"/>
    <property type="evidence" value="ECO:0007669"/>
    <property type="project" value="TreeGrafter"/>
</dbReference>
<dbReference type="SMART" id="SM00738">
    <property type="entry name" value="NGN"/>
    <property type="match status" value="1"/>
</dbReference>
<feature type="domain" description="NusG-like N-terminal" evidence="9">
    <location>
        <begin position="152"/>
        <end position="260"/>
    </location>
</feature>
<evidence type="ECO:0000256" key="7">
    <source>
        <dbReference type="RuleBase" id="RU000538"/>
    </source>
</evidence>
<dbReference type="EMBL" id="JYJB01000005">
    <property type="protein sequence ID" value="KJL48854.1"/>
    <property type="molecule type" value="Genomic_DNA"/>
</dbReference>
<evidence type="ECO:0000256" key="6">
    <source>
        <dbReference type="NCBIfam" id="TIGR00922"/>
    </source>
</evidence>
<feature type="compositionally biased region" description="Acidic residues" evidence="8">
    <location>
        <begin position="48"/>
        <end position="69"/>
    </location>
</feature>
<dbReference type="InterPro" id="IPR047050">
    <property type="entry name" value="NGN"/>
</dbReference>
<sequence length="344" mass="37707">MSERYSDDADWATAAEQSSEEDEAQEGNVLAAEEFSVTSAEHVAIHIEDEDDDDSGADEDIDIDIDDPEADAIVNDALNLDEAAESEAAAEVLNDSVAEEAADLEAAAAEEVTPYDGPDLGADDEQGDEDEQGDDSEEDPYEAFRADLRMLPGKWYVIHSYAGFERKVKANIEQRKSTLEVEDEIYQIEVPMEDVVEIKNGQRKMVNRVRIPGYVLVRMELNEDTWSVVRHTPGVTGFVGNAHNPTPLRFEEAFNMLKALVEVKDVPTAKNIAAKGGVAVARPLPAEVDFEIGETITIKEGSFAGLPGSISEIKPESGKLTVLVSLFERETPVELSFDQVTKMI</sequence>
<evidence type="ECO:0000256" key="5">
    <source>
        <dbReference type="HAMAP-Rule" id="MF_00948"/>
    </source>
</evidence>
<dbReference type="RefSeq" id="WP_045256172.1">
    <property type="nucleotide sequence ID" value="NZ_CP158847.1"/>
</dbReference>
<dbReference type="InterPro" id="IPR006645">
    <property type="entry name" value="NGN-like_dom"/>
</dbReference>
<feature type="region of interest" description="Disordered" evidence="8">
    <location>
        <begin position="108"/>
        <end position="139"/>
    </location>
</feature>
<evidence type="ECO:0000256" key="1">
    <source>
        <dbReference type="ARBA" id="ARBA00022472"/>
    </source>
</evidence>
<keyword evidence="12" id="KW-1185">Reference proteome</keyword>
<dbReference type="SMART" id="SM00739">
    <property type="entry name" value="KOW"/>
    <property type="match status" value="1"/>
</dbReference>
<dbReference type="GO" id="GO:0006353">
    <property type="term" value="P:DNA-templated transcription termination"/>
    <property type="evidence" value="ECO:0007669"/>
    <property type="project" value="UniProtKB-UniRule"/>
</dbReference>
<dbReference type="PRINTS" id="PR00338">
    <property type="entry name" value="NUSGTNSCPFCT"/>
</dbReference>
<dbReference type="InterPro" id="IPR043425">
    <property type="entry name" value="NusG-like"/>
</dbReference>
<dbReference type="CDD" id="cd06091">
    <property type="entry name" value="KOW_NusG"/>
    <property type="match status" value="1"/>
</dbReference>
<reference evidence="11 12" key="1">
    <citation type="submission" date="2015-02" db="EMBL/GenBank/DDBJ databases">
        <title>Draft genome sequences of ten Microbacterium spp. with emphasis on heavy metal contaminated environments.</title>
        <authorList>
            <person name="Corretto E."/>
        </authorList>
    </citation>
    <scope>NUCLEOTIDE SEQUENCE [LARGE SCALE GENOMIC DNA]</scope>
    <source>
        <strain evidence="11 12">SA35</strain>
    </source>
</reference>
<dbReference type="InterPro" id="IPR008991">
    <property type="entry name" value="Translation_prot_SH3-like_sf"/>
</dbReference>
<dbReference type="PANTHER" id="PTHR30265:SF2">
    <property type="entry name" value="TRANSCRIPTION TERMINATION_ANTITERMINATION PROTEIN NUSG"/>
    <property type="match status" value="1"/>
</dbReference>
<dbReference type="GO" id="GO:0031564">
    <property type="term" value="P:transcription antitermination"/>
    <property type="evidence" value="ECO:0007669"/>
    <property type="project" value="UniProtKB-UniRule"/>
</dbReference>